<accession>A0ABV7KEH2</accession>
<dbReference type="Gene3D" id="3.30.1330.30">
    <property type="match status" value="1"/>
</dbReference>
<dbReference type="InterPro" id="IPR029064">
    <property type="entry name" value="Ribosomal_eL30-like_sf"/>
</dbReference>
<evidence type="ECO:0000259" key="1">
    <source>
        <dbReference type="Pfam" id="PF04296"/>
    </source>
</evidence>
<protein>
    <submittedName>
        <fullName evidence="2">RNA-binding protein</fullName>
    </submittedName>
</protein>
<dbReference type="PANTHER" id="PTHR34215">
    <property type="entry name" value="BLL0784 PROTEIN"/>
    <property type="match status" value="1"/>
</dbReference>
<dbReference type="InterPro" id="IPR035931">
    <property type="entry name" value="YlxR-like_sf"/>
</dbReference>
<gene>
    <name evidence="2" type="ORF">ACFOHJ_21000</name>
</gene>
<evidence type="ECO:0000313" key="2">
    <source>
        <dbReference type="EMBL" id="MFC3208704.1"/>
    </source>
</evidence>
<dbReference type="RefSeq" id="WP_378224362.1">
    <property type="nucleotide sequence ID" value="NZ_JBHRTK010000028.1"/>
</dbReference>
<reference evidence="3" key="1">
    <citation type="journal article" date="2019" name="Int. J. Syst. Evol. Microbiol.">
        <title>The Global Catalogue of Microorganisms (GCM) 10K type strain sequencing project: providing services to taxonomists for standard genome sequencing and annotation.</title>
        <authorList>
            <consortium name="The Broad Institute Genomics Platform"/>
            <consortium name="The Broad Institute Genome Sequencing Center for Infectious Disease"/>
            <person name="Wu L."/>
            <person name="Ma J."/>
        </authorList>
    </citation>
    <scope>NUCLEOTIDE SEQUENCE [LARGE SCALE GENOMIC DNA]</scope>
    <source>
        <strain evidence="3">KCTC 52165</strain>
    </source>
</reference>
<dbReference type="SUPFAM" id="SSF64376">
    <property type="entry name" value="YlxR-like"/>
    <property type="match status" value="1"/>
</dbReference>
<dbReference type="CDD" id="cd00279">
    <property type="entry name" value="YlxR"/>
    <property type="match status" value="1"/>
</dbReference>
<proteinExistence type="predicted"/>
<sequence>MNDRTCIVTRRQAEPDELIRFVVGPDSTVVPDIKRSLPGRGCWVAAERLHIETAAAKNLFARAFKAKVNVPVDLGAMVDALLAKHALGMLGMARKAGAVVFGATKVEASVRSGLALCVLHANEASQDGIRKISQARRAVVHLGGPAIAAYKLFPEADLSLALGGTNVIHAAVLAGDAGKAVLKRMVALDRYRGGTPDDLAMLAAVAGEDDAAEDME</sequence>
<feature type="domain" description="YlxR" evidence="1">
    <location>
        <begin position="4"/>
        <end position="69"/>
    </location>
</feature>
<dbReference type="NCBIfam" id="NF006622">
    <property type="entry name" value="PRK09190.1"/>
    <property type="match status" value="1"/>
</dbReference>
<evidence type="ECO:0000313" key="3">
    <source>
        <dbReference type="Proteomes" id="UP001595583"/>
    </source>
</evidence>
<dbReference type="SUPFAM" id="SSF55315">
    <property type="entry name" value="L30e-like"/>
    <property type="match status" value="1"/>
</dbReference>
<keyword evidence="3" id="KW-1185">Reference proteome</keyword>
<name>A0ABV7KEH2_9HYPH</name>
<dbReference type="Proteomes" id="UP001595583">
    <property type="component" value="Unassembled WGS sequence"/>
</dbReference>
<dbReference type="EMBL" id="JBHRTK010000028">
    <property type="protein sequence ID" value="MFC3208704.1"/>
    <property type="molecule type" value="Genomic_DNA"/>
</dbReference>
<dbReference type="PANTHER" id="PTHR34215:SF1">
    <property type="entry name" value="YLXR DOMAIN-CONTAINING PROTEIN"/>
    <property type="match status" value="1"/>
</dbReference>
<dbReference type="InterPro" id="IPR037465">
    <property type="entry name" value="YlxR"/>
</dbReference>
<organism evidence="2 3">
    <name type="scientific">Aquamicrobium soli</name>
    <dbReference type="NCBI Taxonomy" id="1811518"/>
    <lineage>
        <taxon>Bacteria</taxon>
        <taxon>Pseudomonadati</taxon>
        <taxon>Pseudomonadota</taxon>
        <taxon>Alphaproteobacteria</taxon>
        <taxon>Hyphomicrobiales</taxon>
        <taxon>Phyllobacteriaceae</taxon>
        <taxon>Aquamicrobium</taxon>
    </lineage>
</organism>
<comment type="caution">
    <text evidence="2">The sequence shown here is derived from an EMBL/GenBank/DDBJ whole genome shotgun (WGS) entry which is preliminary data.</text>
</comment>
<dbReference type="Pfam" id="PF04296">
    <property type="entry name" value="YlxR"/>
    <property type="match status" value="1"/>
</dbReference>
<dbReference type="Gene3D" id="3.30.1230.10">
    <property type="entry name" value="YlxR-like"/>
    <property type="match status" value="1"/>
</dbReference>
<dbReference type="InterPro" id="IPR007393">
    <property type="entry name" value="YlxR_dom"/>
</dbReference>